<dbReference type="Proteomes" id="UP001220022">
    <property type="component" value="Unassembled WGS sequence"/>
</dbReference>
<feature type="region of interest" description="Disordered" evidence="12">
    <location>
        <begin position="230"/>
        <end position="249"/>
    </location>
</feature>
<dbReference type="CDD" id="cd02440">
    <property type="entry name" value="AdoMet_MTases"/>
    <property type="match status" value="1"/>
</dbReference>
<name>A0ABT5Z3B4_9ACTN</name>
<sequence>MDAGMLRDPAWRAAFEQVPRHVFVPYYYRPYPGGRGWDRLSEDDPDPRRRVRWLSGAYDDIPLVTKVHEGVLVSSSSQPSLMAAMLEALDMREGQTVLEIGTGTGYNAALLAHRLGGHAVSTVDLDEEITEAAREHLATAGFGAWAEGPGRVTVLTGDGALGCHERAPFDRIMATCELSSVPGAWLRQCQPGGMVLAPIADGLVALRVADATYAEGRFLSTPAYFVSLRGQGAPQRPAPAPEPVGAGGANERVRGTHTPPWVLDDDVFRFVLALAAGELDVNWAFGGRGVALTAPDGCAARAQRDGTVLVIGPRDLWALVEETYDLWRRERYPERERFGVTIAGSRQWAWLDTPDGPHTWPLR</sequence>
<dbReference type="PANTHER" id="PTHR11579:SF0">
    <property type="entry name" value="PROTEIN-L-ISOASPARTATE(D-ASPARTATE) O-METHYLTRANSFERASE"/>
    <property type="match status" value="1"/>
</dbReference>
<evidence type="ECO:0000256" key="3">
    <source>
        <dbReference type="ARBA" id="ARBA00011890"/>
    </source>
</evidence>
<evidence type="ECO:0000256" key="9">
    <source>
        <dbReference type="ARBA" id="ARBA00030757"/>
    </source>
</evidence>
<evidence type="ECO:0000256" key="11">
    <source>
        <dbReference type="ARBA" id="ARBA00031350"/>
    </source>
</evidence>
<evidence type="ECO:0000256" key="6">
    <source>
        <dbReference type="ARBA" id="ARBA00022603"/>
    </source>
</evidence>
<dbReference type="Gene3D" id="3.40.50.150">
    <property type="entry name" value="Vaccinia Virus protein VP39"/>
    <property type="match status" value="1"/>
</dbReference>
<dbReference type="EMBL" id="JARHTQ010000015">
    <property type="protein sequence ID" value="MDF2258325.1"/>
    <property type="molecule type" value="Genomic_DNA"/>
</dbReference>
<evidence type="ECO:0000256" key="10">
    <source>
        <dbReference type="ARBA" id="ARBA00031323"/>
    </source>
</evidence>
<keyword evidence="5" id="KW-0963">Cytoplasm</keyword>
<dbReference type="GO" id="GO:0008168">
    <property type="term" value="F:methyltransferase activity"/>
    <property type="evidence" value="ECO:0007669"/>
    <property type="project" value="UniProtKB-KW"/>
</dbReference>
<comment type="subcellular location">
    <subcellularLocation>
        <location evidence="1">Cytoplasm</location>
    </subcellularLocation>
</comment>
<evidence type="ECO:0000313" key="14">
    <source>
        <dbReference type="Proteomes" id="UP001220022"/>
    </source>
</evidence>
<evidence type="ECO:0000256" key="7">
    <source>
        <dbReference type="ARBA" id="ARBA00022679"/>
    </source>
</evidence>
<gene>
    <name evidence="13" type="ORF">P2L57_22165</name>
</gene>
<dbReference type="PANTHER" id="PTHR11579">
    <property type="entry name" value="PROTEIN-L-ISOASPARTATE O-METHYLTRANSFERASE"/>
    <property type="match status" value="1"/>
</dbReference>
<dbReference type="Pfam" id="PF01135">
    <property type="entry name" value="PCMT"/>
    <property type="match status" value="1"/>
</dbReference>
<evidence type="ECO:0000256" key="5">
    <source>
        <dbReference type="ARBA" id="ARBA00022490"/>
    </source>
</evidence>
<evidence type="ECO:0000256" key="4">
    <source>
        <dbReference type="ARBA" id="ARBA00013346"/>
    </source>
</evidence>
<accession>A0ABT5Z3B4</accession>
<evidence type="ECO:0000256" key="8">
    <source>
        <dbReference type="ARBA" id="ARBA00022691"/>
    </source>
</evidence>
<dbReference type="EC" id="2.1.1.77" evidence="3"/>
<comment type="similarity">
    <text evidence="2">Belongs to the methyltransferase superfamily. L-isoaspartyl/D-aspartyl protein methyltransferase family.</text>
</comment>
<evidence type="ECO:0000256" key="12">
    <source>
        <dbReference type="SAM" id="MobiDB-lite"/>
    </source>
</evidence>
<comment type="caution">
    <text evidence="13">The sequence shown here is derived from an EMBL/GenBank/DDBJ whole genome shotgun (WGS) entry which is preliminary data.</text>
</comment>
<proteinExistence type="inferred from homology"/>
<dbReference type="SUPFAM" id="SSF53335">
    <property type="entry name" value="S-adenosyl-L-methionine-dependent methyltransferases"/>
    <property type="match status" value="1"/>
</dbReference>
<dbReference type="InterPro" id="IPR029063">
    <property type="entry name" value="SAM-dependent_MTases_sf"/>
</dbReference>
<dbReference type="InterPro" id="IPR000682">
    <property type="entry name" value="PCMT"/>
</dbReference>
<reference evidence="13 14" key="1">
    <citation type="submission" date="2023-03" db="EMBL/GenBank/DDBJ databases">
        <title>Draft genome sequence of type strain Streptomyces ferralitis JCM 14344.</title>
        <authorList>
            <person name="Klaysubun C."/>
            <person name="Duangmal K."/>
        </authorList>
    </citation>
    <scope>NUCLEOTIDE SEQUENCE [LARGE SCALE GENOMIC DNA]</scope>
    <source>
        <strain evidence="13 14">JCM 14344</strain>
    </source>
</reference>
<keyword evidence="7" id="KW-0808">Transferase</keyword>
<dbReference type="GO" id="GO:0032259">
    <property type="term" value="P:methylation"/>
    <property type="evidence" value="ECO:0007669"/>
    <property type="project" value="UniProtKB-KW"/>
</dbReference>
<keyword evidence="8" id="KW-0949">S-adenosyl-L-methionine</keyword>
<protein>
    <recommendedName>
        <fullName evidence="4">Protein-L-isoaspartate O-methyltransferase</fullName>
        <ecNumber evidence="3">2.1.1.77</ecNumber>
    </recommendedName>
    <alternativeName>
        <fullName evidence="11">L-isoaspartyl protein carboxyl methyltransferase</fullName>
    </alternativeName>
    <alternativeName>
        <fullName evidence="9">Protein L-isoaspartyl methyltransferase</fullName>
    </alternativeName>
    <alternativeName>
        <fullName evidence="10">Protein-beta-aspartate methyltransferase</fullName>
    </alternativeName>
</protein>
<keyword evidence="6 13" id="KW-0489">Methyltransferase</keyword>
<evidence type="ECO:0000256" key="1">
    <source>
        <dbReference type="ARBA" id="ARBA00004496"/>
    </source>
</evidence>
<organism evidence="13 14">
    <name type="scientific">Streptantibioticus ferralitis</name>
    <dbReference type="NCBI Taxonomy" id="236510"/>
    <lineage>
        <taxon>Bacteria</taxon>
        <taxon>Bacillati</taxon>
        <taxon>Actinomycetota</taxon>
        <taxon>Actinomycetes</taxon>
        <taxon>Kitasatosporales</taxon>
        <taxon>Streptomycetaceae</taxon>
        <taxon>Streptantibioticus</taxon>
    </lineage>
</organism>
<evidence type="ECO:0000313" key="13">
    <source>
        <dbReference type="EMBL" id="MDF2258325.1"/>
    </source>
</evidence>
<keyword evidence="14" id="KW-1185">Reference proteome</keyword>
<evidence type="ECO:0000256" key="2">
    <source>
        <dbReference type="ARBA" id="ARBA00005369"/>
    </source>
</evidence>